<sequence>MYPPQTSSASASVTEDVTGWIEENLKVFLPPPDNYPQSRSAVSPLPSPYMVLAKNCFHLRGADGLPRMIFRARPYSHAPWSSELLPVPGFASATARPRARLACRLTASLTAGVHHRYRGLPPGTTPEDLQPQLRAAASAIEANMVHSDSMSPSSRRDLGGKTLPRCEWKVRP</sequence>
<name>A0AAV2LBK0_KNICA</name>
<proteinExistence type="predicted"/>
<organism evidence="2 3">
    <name type="scientific">Knipowitschia caucasica</name>
    <name type="common">Caucasian dwarf goby</name>
    <name type="synonym">Pomatoschistus caucasicus</name>
    <dbReference type="NCBI Taxonomy" id="637954"/>
    <lineage>
        <taxon>Eukaryota</taxon>
        <taxon>Metazoa</taxon>
        <taxon>Chordata</taxon>
        <taxon>Craniata</taxon>
        <taxon>Vertebrata</taxon>
        <taxon>Euteleostomi</taxon>
        <taxon>Actinopterygii</taxon>
        <taxon>Neopterygii</taxon>
        <taxon>Teleostei</taxon>
        <taxon>Neoteleostei</taxon>
        <taxon>Acanthomorphata</taxon>
        <taxon>Gobiaria</taxon>
        <taxon>Gobiiformes</taxon>
        <taxon>Gobioidei</taxon>
        <taxon>Gobiidae</taxon>
        <taxon>Gobiinae</taxon>
        <taxon>Knipowitschia</taxon>
    </lineage>
</organism>
<reference evidence="2 3" key="1">
    <citation type="submission" date="2024-04" db="EMBL/GenBank/DDBJ databases">
        <authorList>
            <person name="Waldvogel A.-M."/>
            <person name="Schoenle A."/>
        </authorList>
    </citation>
    <scope>NUCLEOTIDE SEQUENCE [LARGE SCALE GENOMIC DNA]</scope>
</reference>
<dbReference type="Proteomes" id="UP001497482">
    <property type="component" value="Chromosome 23"/>
</dbReference>
<evidence type="ECO:0000313" key="3">
    <source>
        <dbReference type="Proteomes" id="UP001497482"/>
    </source>
</evidence>
<keyword evidence="3" id="KW-1185">Reference proteome</keyword>
<evidence type="ECO:0000256" key="1">
    <source>
        <dbReference type="SAM" id="MobiDB-lite"/>
    </source>
</evidence>
<dbReference type="EMBL" id="OZ035845">
    <property type="protein sequence ID" value="CAL1599626.1"/>
    <property type="molecule type" value="Genomic_DNA"/>
</dbReference>
<dbReference type="AlphaFoldDB" id="A0AAV2LBK0"/>
<accession>A0AAV2LBK0</accession>
<protein>
    <submittedName>
        <fullName evidence="2">Uncharacterized protein</fullName>
    </submittedName>
</protein>
<feature type="region of interest" description="Disordered" evidence="1">
    <location>
        <begin position="144"/>
        <end position="172"/>
    </location>
</feature>
<feature type="compositionally biased region" description="Basic and acidic residues" evidence="1">
    <location>
        <begin position="154"/>
        <end position="172"/>
    </location>
</feature>
<evidence type="ECO:0000313" key="2">
    <source>
        <dbReference type="EMBL" id="CAL1599626.1"/>
    </source>
</evidence>
<gene>
    <name evidence="2" type="ORF">KC01_LOCUS27867</name>
</gene>